<accession>A0A1X0DIC4</accession>
<reference evidence="1 2" key="1">
    <citation type="submission" date="2016-12" db="EMBL/GenBank/DDBJ databases">
        <title>The new phylogeny of genus Mycobacterium.</title>
        <authorList>
            <person name="Tortoli E."/>
            <person name="Trovato A."/>
            <person name="Cirillo D.M."/>
        </authorList>
    </citation>
    <scope>NUCLEOTIDE SEQUENCE [LARGE SCALE GENOMIC DNA]</scope>
    <source>
        <strain evidence="1 2">DSM 45130</strain>
    </source>
</reference>
<protein>
    <submittedName>
        <fullName evidence="1">NAD-dependent epimerase</fullName>
    </submittedName>
</protein>
<dbReference type="AlphaFoldDB" id="A0A1X0DIC4"/>
<dbReference type="STRING" id="444597.BST26_07410"/>
<dbReference type="GO" id="GO:0005737">
    <property type="term" value="C:cytoplasm"/>
    <property type="evidence" value="ECO:0007669"/>
    <property type="project" value="TreeGrafter"/>
</dbReference>
<proteinExistence type="predicted"/>
<dbReference type="EMBL" id="MVHS01000012">
    <property type="protein sequence ID" value="ORA71600.1"/>
    <property type="molecule type" value="Genomic_DNA"/>
</dbReference>
<organism evidence="1 2">
    <name type="scientific">Mycolicibacterium insubricum</name>
    <dbReference type="NCBI Taxonomy" id="444597"/>
    <lineage>
        <taxon>Bacteria</taxon>
        <taxon>Bacillati</taxon>
        <taxon>Actinomycetota</taxon>
        <taxon>Actinomycetes</taxon>
        <taxon>Mycobacteriales</taxon>
        <taxon>Mycobacteriaceae</taxon>
        <taxon>Mycolicibacterium</taxon>
    </lineage>
</organism>
<comment type="caution">
    <text evidence="1">The sequence shown here is derived from an EMBL/GenBank/DDBJ whole genome shotgun (WGS) entry which is preliminary data.</text>
</comment>
<dbReference type="PANTHER" id="PTHR48079:SF6">
    <property type="entry name" value="NAD(P)-BINDING DOMAIN-CONTAINING PROTEIN-RELATED"/>
    <property type="match status" value="1"/>
</dbReference>
<dbReference type="SUPFAM" id="SSF51735">
    <property type="entry name" value="NAD(P)-binding Rossmann-fold domains"/>
    <property type="match status" value="1"/>
</dbReference>
<name>A0A1X0DIC4_9MYCO</name>
<dbReference type="OrthoDB" id="8205493at2"/>
<dbReference type="RefSeq" id="WP_083030131.1">
    <property type="nucleotide sequence ID" value="NZ_JACKRM010000378.1"/>
</dbReference>
<dbReference type="Proteomes" id="UP000192801">
    <property type="component" value="Unassembled WGS sequence"/>
</dbReference>
<dbReference type="Pfam" id="PF01370">
    <property type="entry name" value="Epimerase"/>
    <property type="match status" value="1"/>
</dbReference>
<dbReference type="PANTHER" id="PTHR48079">
    <property type="entry name" value="PROTEIN YEEZ"/>
    <property type="match status" value="1"/>
</dbReference>
<keyword evidence="2" id="KW-1185">Reference proteome</keyword>
<dbReference type="GO" id="GO:0004029">
    <property type="term" value="F:aldehyde dehydrogenase (NAD+) activity"/>
    <property type="evidence" value="ECO:0007669"/>
    <property type="project" value="TreeGrafter"/>
</dbReference>
<dbReference type="InterPro" id="IPR051783">
    <property type="entry name" value="NAD(P)-dependent_oxidoreduct"/>
</dbReference>
<gene>
    <name evidence="1" type="ORF">BST26_07410</name>
</gene>
<dbReference type="Gene3D" id="3.40.50.720">
    <property type="entry name" value="NAD(P)-binding Rossmann-like Domain"/>
    <property type="match status" value="1"/>
</dbReference>
<evidence type="ECO:0000313" key="2">
    <source>
        <dbReference type="Proteomes" id="UP000192801"/>
    </source>
</evidence>
<sequence>MQTVLGANGQIGEGLARYLHDNVTRDIRLVGRNPSKHHDTDELVKADLTDPEATDRAVAGSDIVYLTAGLPMDSALWEAQFPPMMESVIAAVRNHGAKLVFFDNTYMYPRTATPQVEGKTPFEPRGRKSAVRAQIATLLQAEMDAGRIQAVIARAPEFYGPGKTQSLTNSVVFDRIKDGKRPLVPVSADTKRSLIWTPDASRAMGLIGNTPDAYGQTWHLPIDQNRLTYREIIAIAAEVTGRQIPYSTIPLAVITLASLVNKKAKEVSELMPRYGVDNIFDSSKFASRFPEFRATTYRDGITQILSP</sequence>
<evidence type="ECO:0000313" key="1">
    <source>
        <dbReference type="EMBL" id="ORA71600.1"/>
    </source>
</evidence>
<dbReference type="InterPro" id="IPR001509">
    <property type="entry name" value="Epimerase_deHydtase"/>
</dbReference>
<dbReference type="InterPro" id="IPR036291">
    <property type="entry name" value="NAD(P)-bd_dom_sf"/>
</dbReference>